<dbReference type="Proteomes" id="UP000027059">
    <property type="component" value="Chromosome"/>
</dbReference>
<evidence type="ECO:0000256" key="5">
    <source>
        <dbReference type="ARBA" id="ARBA00022729"/>
    </source>
</evidence>
<comment type="similarity">
    <text evidence="4">Belongs to the FlgH family.</text>
</comment>
<dbReference type="GO" id="GO:0071973">
    <property type="term" value="P:bacterial-type flagellum-dependent cell motility"/>
    <property type="evidence" value="ECO:0007669"/>
    <property type="project" value="InterPro"/>
</dbReference>
<dbReference type="OrthoDB" id="9789227at2"/>
<sequence>MRRNSPVGLLLVFIFLSGCAPAVKARYPVVSDQAPRRLPPHPVQQYFDGSLYRPDGMADLASDQNAKFRGETVWIKIPKKNGLPGFPQDHETLMGAVVVREAPPDELVVFAHRTVRRKNEVRRWILEGRIRREDIGYDNTIPVRKLSMARYRYDHEQGGQKKRFQKALNPLPASVPGPSSNGLPKGKSVGQPPKTSSGPPPIQGGGGS</sequence>
<dbReference type="GO" id="GO:0009427">
    <property type="term" value="C:bacterial-type flagellum basal body, distal rod, L ring"/>
    <property type="evidence" value="ECO:0007669"/>
    <property type="project" value="InterPro"/>
</dbReference>
<organism evidence="9 10">
    <name type="scientific">Leptospirillum ferriphilum YSK</name>
    <dbReference type="NCBI Taxonomy" id="1441628"/>
    <lineage>
        <taxon>Bacteria</taxon>
        <taxon>Pseudomonadati</taxon>
        <taxon>Nitrospirota</taxon>
        <taxon>Nitrospiria</taxon>
        <taxon>Nitrospirales</taxon>
        <taxon>Nitrospiraceae</taxon>
        <taxon>Leptospirillum</taxon>
    </lineage>
</organism>
<accession>A0A059XY03</accession>
<protein>
    <recommendedName>
        <fullName evidence="11">Lipoprotein</fullName>
    </recommendedName>
</protein>
<keyword evidence="7" id="KW-0975">Bacterial flagellum</keyword>
<dbReference type="RefSeq" id="WP_038506308.1">
    <property type="nucleotide sequence ID" value="NZ_CP007243.1"/>
</dbReference>
<comment type="subcellular location">
    <subcellularLocation>
        <location evidence="2">Bacterial flagellum basal body</location>
    </subcellularLocation>
    <subcellularLocation>
        <location evidence="3">Membrane</location>
    </subcellularLocation>
</comment>
<keyword evidence="5" id="KW-0732">Signal</keyword>
<feature type="region of interest" description="Disordered" evidence="8">
    <location>
        <begin position="156"/>
        <end position="208"/>
    </location>
</feature>
<evidence type="ECO:0000313" key="9">
    <source>
        <dbReference type="EMBL" id="AIA32010.1"/>
    </source>
</evidence>
<dbReference type="AlphaFoldDB" id="A0A059XY03"/>
<evidence type="ECO:0000256" key="3">
    <source>
        <dbReference type="ARBA" id="ARBA00004370"/>
    </source>
</evidence>
<dbReference type="InterPro" id="IPR000527">
    <property type="entry name" value="Flag_Lring"/>
</dbReference>
<gene>
    <name evidence="9" type="ORF">Y981_11990</name>
</gene>
<evidence type="ECO:0000256" key="6">
    <source>
        <dbReference type="ARBA" id="ARBA00023136"/>
    </source>
</evidence>
<dbReference type="Pfam" id="PF02107">
    <property type="entry name" value="FlgH"/>
    <property type="match status" value="1"/>
</dbReference>
<name>A0A059XY03_9BACT</name>
<dbReference type="GO" id="GO:0016020">
    <property type="term" value="C:membrane"/>
    <property type="evidence" value="ECO:0007669"/>
    <property type="project" value="UniProtKB-SubCell"/>
</dbReference>
<dbReference type="KEGG" id="lfp:Y981_11990"/>
<evidence type="ECO:0008006" key="11">
    <source>
        <dbReference type="Google" id="ProtNLM"/>
    </source>
</evidence>
<dbReference type="EMBL" id="CP007243">
    <property type="protein sequence ID" value="AIA32010.1"/>
    <property type="molecule type" value="Genomic_DNA"/>
</dbReference>
<reference evidence="10" key="1">
    <citation type="submission" date="2014-02" db="EMBL/GenBank/DDBJ databases">
        <title>Complete genome sequence and comparative genomic analysis of the nitrogen-fixing bacterium Leptospirillum ferriphilum YSK.</title>
        <authorList>
            <person name="Guo X."/>
            <person name="Yin H."/>
            <person name="Liang Y."/>
            <person name="Hu Q."/>
            <person name="Ma L."/>
            <person name="Xiao Y."/>
            <person name="Zhang X."/>
            <person name="Qiu G."/>
            <person name="Liu X."/>
        </authorList>
    </citation>
    <scope>NUCLEOTIDE SEQUENCE [LARGE SCALE GENOMIC DNA]</scope>
    <source>
        <strain evidence="10">YSK</strain>
    </source>
</reference>
<evidence type="ECO:0000256" key="4">
    <source>
        <dbReference type="ARBA" id="ARBA00006929"/>
    </source>
</evidence>
<evidence type="ECO:0000256" key="8">
    <source>
        <dbReference type="SAM" id="MobiDB-lite"/>
    </source>
</evidence>
<keyword evidence="6" id="KW-0472">Membrane</keyword>
<evidence type="ECO:0000256" key="1">
    <source>
        <dbReference type="ARBA" id="ARBA00002591"/>
    </source>
</evidence>
<proteinExistence type="inferred from homology"/>
<comment type="function">
    <text evidence="1">Assembles around the rod to form the L-ring and probably protects the motor/basal body from shearing forces during rotation.</text>
</comment>
<dbReference type="HOGENOM" id="CLU_1319626_0_0_0"/>
<dbReference type="GO" id="GO:0003774">
    <property type="term" value="F:cytoskeletal motor activity"/>
    <property type="evidence" value="ECO:0007669"/>
    <property type="project" value="InterPro"/>
</dbReference>
<evidence type="ECO:0000256" key="7">
    <source>
        <dbReference type="ARBA" id="ARBA00023143"/>
    </source>
</evidence>
<keyword evidence="10" id="KW-1185">Reference proteome</keyword>
<evidence type="ECO:0000313" key="10">
    <source>
        <dbReference type="Proteomes" id="UP000027059"/>
    </source>
</evidence>
<evidence type="ECO:0000256" key="2">
    <source>
        <dbReference type="ARBA" id="ARBA00004117"/>
    </source>
</evidence>
<dbReference type="PROSITE" id="PS51257">
    <property type="entry name" value="PROKAR_LIPOPROTEIN"/>
    <property type="match status" value="1"/>
</dbReference>
<reference evidence="9 10" key="2">
    <citation type="journal article" date="2015" name="Biomed. Res. Int.">
        <title>Effects of Arsenite Resistance on the Growth and Functional Gene Expression of Leptospirillum ferriphilum and Acidithiobacillus thiooxidans in Pure Culture and Coculture.</title>
        <authorList>
            <person name="Jiang H."/>
            <person name="Liang Y."/>
            <person name="Yin H."/>
            <person name="Xiao Y."/>
            <person name="Guo X."/>
            <person name="Xu Y."/>
            <person name="Hu Q."/>
            <person name="Liu H."/>
            <person name="Liu X."/>
        </authorList>
    </citation>
    <scope>NUCLEOTIDE SEQUENCE [LARGE SCALE GENOMIC DNA]</scope>
    <source>
        <strain evidence="9 10">YSK</strain>
    </source>
</reference>